<feature type="compositionally biased region" description="Low complexity" evidence="1">
    <location>
        <begin position="242"/>
        <end position="256"/>
    </location>
</feature>
<feature type="region of interest" description="Disordered" evidence="1">
    <location>
        <begin position="1"/>
        <end position="401"/>
    </location>
</feature>
<dbReference type="AlphaFoldDB" id="A0A9W4MKV5"/>
<feature type="compositionally biased region" description="Basic residues" evidence="1">
    <location>
        <begin position="461"/>
        <end position="473"/>
    </location>
</feature>
<protein>
    <submittedName>
        <fullName evidence="2">Uncharacterized protein</fullName>
    </submittedName>
</protein>
<evidence type="ECO:0000256" key="1">
    <source>
        <dbReference type="SAM" id="MobiDB-lite"/>
    </source>
</evidence>
<sequence length="582" mass="58661">MREPGLRERLRPYPRSGPQGTGAAESSAPGAAAPPGAVAGGGAGDGAARRAGRRLGGGVRAGEGAPGRRGRAAADHRPGALHAGGVAALRRRLRRGALHRGGRLRRARHCGSRPDGRGDHPCGPEPAGAPAVRGPRAAGGAAGACGGGAGGRGRAAAADDTRASDARGGGGRPRRREHPAGPFHELGEPAGPVRGRGAGGRGGRAALRGDAAGGGGQRRARRGGGRAAGAAAAARGGGGAPVGAAAQPATAGAGRAAGRGDHDRAGLPAVRAGHGAAQAGPGAGAGRGRRGGGGGVGAGAGGAGRPAGGAAPADGPGPGGAAGRRGGDGLPVRAGGGGRCAGHHGVRRLARLPGQERHLNPRVRTAGTYTVPHHRPTGRGHRPHAPPHDTHRRRAHRRPGGHRAVRLLLGQQVRRREVRYVVACRRGRYGHGGGRRCEQRAGEYVSGALEGARQGGGPPGLHRRRVGQRRLHRRGELRDQGRQADRRDDARRAGQEADLPVLHRDDRGQPDAGGAVQHPGRQGVFGPGLEVRGCDREQERQPVDRQGAGPADRPGLRRHGRCDHPGRVADLHPSDLIGARLT</sequence>
<feature type="compositionally biased region" description="Basic residues" evidence="1">
    <location>
        <begin position="372"/>
        <end position="401"/>
    </location>
</feature>
<evidence type="ECO:0000313" key="3">
    <source>
        <dbReference type="Proteomes" id="UP001153328"/>
    </source>
</evidence>
<feature type="region of interest" description="Disordered" evidence="1">
    <location>
        <begin position="449"/>
        <end position="582"/>
    </location>
</feature>
<keyword evidence="3" id="KW-1185">Reference proteome</keyword>
<feature type="compositionally biased region" description="Basic and acidic residues" evidence="1">
    <location>
        <begin position="532"/>
        <end position="543"/>
    </location>
</feature>
<dbReference type="Proteomes" id="UP001153328">
    <property type="component" value="Unassembled WGS sequence"/>
</dbReference>
<feature type="compositionally biased region" description="Basic and acidic residues" evidence="1">
    <location>
        <begin position="474"/>
        <end position="509"/>
    </location>
</feature>
<feature type="compositionally biased region" description="Low complexity" evidence="1">
    <location>
        <begin position="21"/>
        <end position="37"/>
    </location>
</feature>
<feature type="compositionally biased region" description="Basic residues" evidence="1">
    <location>
        <begin position="89"/>
        <end position="111"/>
    </location>
</feature>
<feature type="compositionally biased region" description="Gly residues" evidence="1">
    <location>
        <begin position="54"/>
        <end position="67"/>
    </location>
</feature>
<feature type="compositionally biased region" description="Basic and acidic residues" evidence="1">
    <location>
        <begin position="112"/>
        <end position="122"/>
    </location>
</feature>
<proteinExistence type="predicted"/>
<organism evidence="2 3">
    <name type="scientific">Actinacidiphila bryophytorum</name>
    <dbReference type="NCBI Taxonomy" id="1436133"/>
    <lineage>
        <taxon>Bacteria</taxon>
        <taxon>Bacillati</taxon>
        <taxon>Actinomycetota</taxon>
        <taxon>Actinomycetes</taxon>
        <taxon>Kitasatosporales</taxon>
        <taxon>Streptomycetaceae</taxon>
        <taxon>Actinacidiphila</taxon>
    </lineage>
</organism>
<comment type="caution">
    <text evidence="2">The sequence shown here is derived from an EMBL/GenBank/DDBJ whole genome shotgun (WGS) entry which is preliminary data.</text>
</comment>
<accession>A0A9W4MKV5</accession>
<feature type="compositionally biased region" description="Low complexity" evidence="1">
    <location>
        <begin position="126"/>
        <end position="139"/>
    </location>
</feature>
<gene>
    <name evidence="2" type="ORF">SBRY_80084</name>
</gene>
<feature type="compositionally biased region" description="Gly residues" evidence="1">
    <location>
        <begin position="281"/>
        <end position="307"/>
    </location>
</feature>
<reference evidence="2" key="1">
    <citation type="submission" date="2021-06" db="EMBL/GenBank/DDBJ databases">
        <authorList>
            <person name="Arsene-Ploetze F."/>
        </authorList>
    </citation>
    <scope>NUCLEOTIDE SEQUENCE</scope>
    <source>
        <strain evidence="2">SBRY1</strain>
    </source>
</reference>
<feature type="compositionally biased region" description="Basic residues" evidence="1">
    <location>
        <begin position="341"/>
        <end position="350"/>
    </location>
</feature>
<dbReference type="EMBL" id="CAJVAX010000022">
    <property type="protein sequence ID" value="CAG7656827.1"/>
    <property type="molecule type" value="Genomic_DNA"/>
</dbReference>
<feature type="compositionally biased region" description="Low complexity" evidence="1">
    <location>
        <begin position="271"/>
        <end position="280"/>
    </location>
</feature>
<feature type="compositionally biased region" description="Gly residues" evidence="1">
    <location>
        <begin position="140"/>
        <end position="153"/>
    </location>
</feature>
<feature type="compositionally biased region" description="Basic and acidic residues" evidence="1">
    <location>
        <begin position="562"/>
        <end position="573"/>
    </location>
</feature>
<name>A0A9W4MKV5_9ACTN</name>
<feature type="compositionally biased region" description="Gly residues" evidence="1">
    <location>
        <begin position="194"/>
        <end position="203"/>
    </location>
</feature>
<feature type="compositionally biased region" description="Basic and acidic residues" evidence="1">
    <location>
        <begin position="1"/>
        <end position="11"/>
    </location>
</feature>
<evidence type="ECO:0000313" key="2">
    <source>
        <dbReference type="EMBL" id="CAG7656827.1"/>
    </source>
</evidence>